<dbReference type="Proteomes" id="UP000275267">
    <property type="component" value="Unassembled WGS sequence"/>
</dbReference>
<comment type="caution">
    <text evidence="2">The sequence shown here is derived from an EMBL/GenBank/DDBJ whole genome shotgun (WGS) entry which is preliminary data.</text>
</comment>
<keyword evidence="3" id="KW-1185">Reference proteome</keyword>
<organism evidence="2 3">
    <name type="scientific">Panicum miliaceum</name>
    <name type="common">Proso millet</name>
    <name type="synonym">Broomcorn millet</name>
    <dbReference type="NCBI Taxonomy" id="4540"/>
    <lineage>
        <taxon>Eukaryota</taxon>
        <taxon>Viridiplantae</taxon>
        <taxon>Streptophyta</taxon>
        <taxon>Embryophyta</taxon>
        <taxon>Tracheophyta</taxon>
        <taxon>Spermatophyta</taxon>
        <taxon>Magnoliopsida</taxon>
        <taxon>Liliopsida</taxon>
        <taxon>Poales</taxon>
        <taxon>Poaceae</taxon>
        <taxon>PACMAD clade</taxon>
        <taxon>Panicoideae</taxon>
        <taxon>Panicodae</taxon>
        <taxon>Paniceae</taxon>
        <taxon>Panicinae</taxon>
        <taxon>Panicum</taxon>
        <taxon>Panicum sect. Panicum</taxon>
    </lineage>
</organism>
<proteinExistence type="predicted"/>
<sequence>MAKRRSSDVQQAMAKKRLASAVSTSSSAPRFLPDDVVGEVLLRLPSKSLASHHALAAAKRPTKFAFAPTAPPHRWNLFEDHDVRCRECPRVIGPKPCRGLVLLGQRCTRTYSVCNPSTGGRLRLPPCLTGYPYFKSCAEIGFDERAGVHKVAVIAAPIELEWAIRCEVITIGNPASWRAPAGEESSSMPDSFLVQNMDPVFANGCLHWALRGVSRFSESDSAVLSFSLAGESFRRVPLMTTWFVVPLCYLAGDGDSSDRIMLRLRRWFLWSMLMKLRQVRNVTIARICLVQKISYAS</sequence>
<protein>
    <recommendedName>
        <fullName evidence="1">F-box associated beta-propeller type 3 domain-containing protein</fullName>
    </recommendedName>
</protein>
<reference evidence="3" key="1">
    <citation type="journal article" date="2019" name="Nat. Commun.">
        <title>The genome of broomcorn millet.</title>
        <authorList>
            <person name="Zou C."/>
            <person name="Miki D."/>
            <person name="Li D."/>
            <person name="Tang Q."/>
            <person name="Xiao L."/>
            <person name="Rajput S."/>
            <person name="Deng P."/>
            <person name="Jia W."/>
            <person name="Huang R."/>
            <person name="Zhang M."/>
            <person name="Sun Y."/>
            <person name="Hu J."/>
            <person name="Fu X."/>
            <person name="Schnable P.S."/>
            <person name="Li F."/>
            <person name="Zhang H."/>
            <person name="Feng B."/>
            <person name="Zhu X."/>
            <person name="Liu R."/>
            <person name="Schnable J.C."/>
            <person name="Zhu J.-K."/>
            <person name="Zhang H."/>
        </authorList>
    </citation>
    <scope>NUCLEOTIDE SEQUENCE [LARGE SCALE GENOMIC DNA]</scope>
</reference>
<dbReference type="AlphaFoldDB" id="A0A3L6SGG6"/>
<evidence type="ECO:0000313" key="2">
    <source>
        <dbReference type="EMBL" id="RLN21718.1"/>
    </source>
</evidence>
<dbReference type="Pfam" id="PF08268">
    <property type="entry name" value="FBA_3"/>
    <property type="match status" value="1"/>
</dbReference>
<dbReference type="PANTHER" id="PTHR31672">
    <property type="entry name" value="BNACNNG10540D PROTEIN"/>
    <property type="match status" value="1"/>
</dbReference>
<dbReference type="OrthoDB" id="691863at2759"/>
<feature type="domain" description="F-box associated beta-propeller type 3" evidence="1">
    <location>
        <begin position="77"/>
        <end position="238"/>
    </location>
</feature>
<gene>
    <name evidence="2" type="ORF">C2845_PM07G12580</name>
</gene>
<dbReference type="STRING" id="4540.A0A3L6SGG6"/>
<evidence type="ECO:0000259" key="1">
    <source>
        <dbReference type="Pfam" id="PF08268"/>
    </source>
</evidence>
<evidence type="ECO:0000313" key="3">
    <source>
        <dbReference type="Proteomes" id="UP000275267"/>
    </source>
</evidence>
<dbReference type="InterPro" id="IPR050796">
    <property type="entry name" value="SCF_F-box_component"/>
</dbReference>
<accession>A0A3L6SGG6</accession>
<dbReference type="InterPro" id="IPR013187">
    <property type="entry name" value="F-box-assoc_dom_typ3"/>
</dbReference>
<name>A0A3L6SGG6_PANMI</name>
<dbReference type="EMBL" id="PQIB02000004">
    <property type="protein sequence ID" value="RLN21718.1"/>
    <property type="molecule type" value="Genomic_DNA"/>
</dbReference>